<dbReference type="Proteomes" id="UP000578091">
    <property type="component" value="Unassembled WGS sequence"/>
</dbReference>
<dbReference type="InterPro" id="IPR027417">
    <property type="entry name" value="P-loop_NTPase"/>
</dbReference>
<reference evidence="1 2" key="1">
    <citation type="submission" date="2020-07" db="EMBL/GenBank/DDBJ databases">
        <title>Luteimonas sp. SJ-92.</title>
        <authorList>
            <person name="Huang X.-X."/>
            <person name="Xu L."/>
            <person name="Sun J.-Q."/>
        </authorList>
    </citation>
    <scope>NUCLEOTIDE SEQUENCE [LARGE SCALE GENOMIC DNA]</scope>
    <source>
        <strain evidence="1 2">SJ-92</strain>
    </source>
</reference>
<dbReference type="EMBL" id="JACCKA010000085">
    <property type="protein sequence ID" value="NZA27731.1"/>
    <property type="molecule type" value="Genomic_DNA"/>
</dbReference>
<protein>
    <submittedName>
        <fullName evidence="1">Uncharacterized protein</fullName>
    </submittedName>
</protein>
<proteinExistence type="predicted"/>
<dbReference type="SUPFAM" id="SSF52540">
    <property type="entry name" value="P-loop containing nucleoside triphosphate hydrolases"/>
    <property type="match status" value="1"/>
</dbReference>
<gene>
    <name evidence="1" type="ORF">H0E84_15230</name>
</gene>
<keyword evidence="2" id="KW-1185">Reference proteome</keyword>
<sequence>MREGPQGARGLNARIEGLLAEAGLASPQCRAAGPGHFHGRLLLITENSYRHRLFNGDIGICLRDGSDTLMAWFPGDDPHNPRPFHPAAPPAHGSAFAMTAQKKRREASSTRCSWCCRSASTACCRESWCIRG</sequence>
<accession>A0A853JEG9</accession>
<evidence type="ECO:0000313" key="1">
    <source>
        <dbReference type="EMBL" id="NZA27731.1"/>
    </source>
</evidence>
<dbReference type="AlphaFoldDB" id="A0A853JEG9"/>
<evidence type="ECO:0000313" key="2">
    <source>
        <dbReference type="Proteomes" id="UP000578091"/>
    </source>
</evidence>
<comment type="caution">
    <text evidence="1">The sequence shown here is derived from an EMBL/GenBank/DDBJ whole genome shotgun (WGS) entry which is preliminary data.</text>
</comment>
<organism evidence="1 2">
    <name type="scientific">Luteimonas salinisoli</name>
    <dbReference type="NCBI Taxonomy" id="2752307"/>
    <lineage>
        <taxon>Bacteria</taxon>
        <taxon>Pseudomonadati</taxon>
        <taxon>Pseudomonadota</taxon>
        <taxon>Gammaproteobacteria</taxon>
        <taxon>Lysobacterales</taxon>
        <taxon>Lysobacteraceae</taxon>
        <taxon>Luteimonas</taxon>
    </lineage>
</organism>
<name>A0A853JEG9_9GAMM</name>